<name>A0A6C0K5Y4_9ZZZZ</name>
<accession>A0A6C0K5Y4</accession>
<dbReference type="PANTHER" id="PTHR37490:SF1">
    <property type="entry name" value="GLYCOSYLTRANSFERASE 2-LIKE DOMAIN-CONTAINING PROTEIN"/>
    <property type="match status" value="1"/>
</dbReference>
<proteinExistence type="predicted"/>
<organism evidence="1">
    <name type="scientific">viral metagenome</name>
    <dbReference type="NCBI Taxonomy" id="1070528"/>
    <lineage>
        <taxon>unclassified sequences</taxon>
        <taxon>metagenomes</taxon>
        <taxon>organismal metagenomes</taxon>
    </lineage>
</organism>
<sequence length="231" mass="26513">MGRLQRTRQLLAKVNTIIDNGGNDNIDTSGLSIDIVVAVYNENIDWIANHNLQRHVLLYMKKDSRPIHDIGYKKIVRLSNVGREGHTYLYHILENYDSLADVTFFLQGDPFDHGRRTLRFLKNPGMGAGDISCLANGHVDCHNFICPRHPEIAPTTKQICQEMFIDHNGYNRFGPGALLRVSRDTIQCRSTSFYRRLIQFLDYDVNPIEGFSMERLWSSSVFNPNIKTPFV</sequence>
<evidence type="ECO:0000313" key="1">
    <source>
        <dbReference type="EMBL" id="QHU11658.1"/>
    </source>
</evidence>
<protein>
    <submittedName>
        <fullName evidence="1">Uncharacterized protein</fullName>
    </submittedName>
</protein>
<reference evidence="1" key="1">
    <citation type="journal article" date="2020" name="Nature">
        <title>Giant virus diversity and host interactions through global metagenomics.</title>
        <authorList>
            <person name="Schulz F."/>
            <person name="Roux S."/>
            <person name="Paez-Espino D."/>
            <person name="Jungbluth S."/>
            <person name="Walsh D.A."/>
            <person name="Denef V.J."/>
            <person name="McMahon K.D."/>
            <person name="Konstantinidis K.T."/>
            <person name="Eloe-Fadrosh E.A."/>
            <person name="Kyrpides N.C."/>
            <person name="Woyke T."/>
        </authorList>
    </citation>
    <scope>NUCLEOTIDE SEQUENCE</scope>
    <source>
        <strain evidence="1">GVMAG-S-1101169-75</strain>
    </source>
</reference>
<dbReference type="PANTHER" id="PTHR37490">
    <property type="entry name" value="EXPRESSED PROTEIN"/>
    <property type="match status" value="1"/>
</dbReference>
<dbReference type="AlphaFoldDB" id="A0A6C0K5Y4"/>
<dbReference type="Pfam" id="PF11913">
    <property type="entry name" value="DUF3431"/>
    <property type="match status" value="1"/>
</dbReference>
<dbReference type="InterPro" id="IPR021838">
    <property type="entry name" value="DUF3431"/>
</dbReference>
<dbReference type="EMBL" id="MN740787">
    <property type="protein sequence ID" value="QHU11658.1"/>
    <property type="molecule type" value="Genomic_DNA"/>
</dbReference>